<accession>A0A9Q0VPP8</accession>
<dbReference type="GO" id="GO:0046872">
    <property type="term" value="F:metal ion binding"/>
    <property type="evidence" value="ECO:0007669"/>
    <property type="project" value="UniProtKB-KW"/>
</dbReference>
<dbReference type="GO" id="GO:0051213">
    <property type="term" value="F:dioxygenase activity"/>
    <property type="evidence" value="ECO:0007669"/>
    <property type="project" value="UniProtKB-ARBA"/>
</dbReference>
<dbReference type="InterPro" id="IPR044861">
    <property type="entry name" value="IPNS-like_FE2OG_OXY"/>
</dbReference>
<dbReference type="Gene3D" id="2.60.120.330">
    <property type="entry name" value="B-lactam Antibiotic, Isopenicillin N Synthase, Chain"/>
    <property type="match status" value="1"/>
</dbReference>
<keyword evidence="7" id="KW-1133">Transmembrane helix</keyword>
<evidence type="ECO:0000256" key="1">
    <source>
        <dbReference type="ARBA" id="ARBA00001962"/>
    </source>
</evidence>
<reference evidence="9" key="2">
    <citation type="journal article" date="2023" name="Int. J. Mol. Sci.">
        <title>De Novo Assembly and Annotation of 11 Diverse Shrub Willow (Salix) Genomes Reveals Novel Gene Organization in Sex-Linked Regions.</title>
        <authorList>
            <person name="Hyden B."/>
            <person name="Feng K."/>
            <person name="Yates T.B."/>
            <person name="Jawdy S."/>
            <person name="Cereghino C."/>
            <person name="Smart L.B."/>
            <person name="Muchero W."/>
        </authorList>
    </citation>
    <scope>NUCLEOTIDE SEQUENCE</scope>
    <source>
        <tissue evidence="9">Shoot tip</tissue>
    </source>
</reference>
<evidence type="ECO:0000256" key="4">
    <source>
        <dbReference type="ARBA" id="ARBA00023002"/>
    </source>
</evidence>
<dbReference type="PROSITE" id="PS51471">
    <property type="entry name" value="FE2OG_OXY"/>
    <property type="match status" value="1"/>
</dbReference>
<evidence type="ECO:0000256" key="6">
    <source>
        <dbReference type="RuleBase" id="RU003682"/>
    </source>
</evidence>
<comment type="cofactor">
    <cofactor evidence="1">
        <name>Fe cation</name>
        <dbReference type="ChEBI" id="CHEBI:24875"/>
    </cofactor>
</comment>
<dbReference type="Pfam" id="PF14226">
    <property type="entry name" value="DIOX_N"/>
    <property type="match status" value="1"/>
</dbReference>
<dbReference type="PANTHER" id="PTHR10209">
    <property type="entry name" value="OXIDOREDUCTASE, 2OG-FE II OXYGENASE FAMILY PROTEIN"/>
    <property type="match status" value="1"/>
</dbReference>
<reference evidence="9" key="1">
    <citation type="submission" date="2022-11" db="EMBL/GenBank/DDBJ databases">
        <authorList>
            <person name="Hyden B.L."/>
            <person name="Feng K."/>
            <person name="Yates T."/>
            <person name="Jawdy S."/>
            <person name="Smart L.B."/>
            <person name="Muchero W."/>
        </authorList>
    </citation>
    <scope>NUCLEOTIDE SEQUENCE</scope>
    <source>
        <tissue evidence="9">Shoot tip</tissue>
    </source>
</reference>
<evidence type="ECO:0000256" key="2">
    <source>
        <dbReference type="ARBA" id="ARBA00008056"/>
    </source>
</evidence>
<keyword evidence="10" id="KW-1185">Reference proteome</keyword>
<dbReference type="Pfam" id="PF03171">
    <property type="entry name" value="2OG-FeII_Oxy"/>
    <property type="match status" value="1"/>
</dbReference>
<dbReference type="EMBL" id="JAPFFM010000008">
    <property type="protein sequence ID" value="KAJ6752731.1"/>
    <property type="molecule type" value="Genomic_DNA"/>
</dbReference>
<proteinExistence type="inferred from homology"/>
<keyword evidence="7" id="KW-0812">Transmembrane</keyword>
<keyword evidence="4 6" id="KW-0560">Oxidoreductase</keyword>
<dbReference type="FunFam" id="2.60.120.330:FF:000005">
    <property type="entry name" value="1-aminocyclopropane-1-carboxylate oxidase homolog 1"/>
    <property type="match status" value="1"/>
</dbReference>
<evidence type="ECO:0000313" key="10">
    <source>
        <dbReference type="Proteomes" id="UP001151752"/>
    </source>
</evidence>
<dbReference type="Proteomes" id="UP001151752">
    <property type="component" value="Unassembled WGS sequence"/>
</dbReference>
<organism evidence="9 10">
    <name type="scientific">Salix koriyanagi</name>
    <dbReference type="NCBI Taxonomy" id="2511006"/>
    <lineage>
        <taxon>Eukaryota</taxon>
        <taxon>Viridiplantae</taxon>
        <taxon>Streptophyta</taxon>
        <taxon>Embryophyta</taxon>
        <taxon>Tracheophyta</taxon>
        <taxon>Spermatophyta</taxon>
        <taxon>Magnoliopsida</taxon>
        <taxon>eudicotyledons</taxon>
        <taxon>Gunneridae</taxon>
        <taxon>Pentapetalae</taxon>
        <taxon>rosids</taxon>
        <taxon>fabids</taxon>
        <taxon>Malpighiales</taxon>
        <taxon>Salicaceae</taxon>
        <taxon>Saliceae</taxon>
        <taxon>Salix</taxon>
    </lineage>
</organism>
<keyword evidence="7" id="KW-0472">Membrane</keyword>
<gene>
    <name evidence="9" type="ORF">OIU74_027537</name>
</gene>
<dbReference type="SUPFAM" id="SSF51197">
    <property type="entry name" value="Clavaminate synthase-like"/>
    <property type="match status" value="1"/>
</dbReference>
<evidence type="ECO:0000256" key="5">
    <source>
        <dbReference type="ARBA" id="ARBA00023004"/>
    </source>
</evidence>
<dbReference type="AlphaFoldDB" id="A0A9Q0VPP8"/>
<evidence type="ECO:0000256" key="3">
    <source>
        <dbReference type="ARBA" id="ARBA00022723"/>
    </source>
</evidence>
<comment type="caution">
    <text evidence="9">The sequence shown here is derived from an EMBL/GenBank/DDBJ whole genome shotgun (WGS) entry which is preliminary data.</text>
</comment>
<feature type="transmembrane region" description="Helical" evidence="7">
    <location>
        <begin position="12"/>
        <end position="38"/>
    </location>
</feature>
<comment type="similarity">
    <text evidence="2 6">Belongs to the iron/ascorbate-dependent oxidoreductase family.</text>
</comment>
<keyword evidence="3 6" id="KW-0479">Metal-binding</keyword>
<evidence type="ECO:0000256" key="7">
    <source>
        <dbReference type="SAM" id="Phobius"/>
    </source>
</evidence>
<protein>
    <submittedName>
        <fullName evidence="9">4-HYDROXYLASE putative-RELATED</fullName>
    </submittedName>
</protein>
<evidence type="ECO:0000313" key="9">
    <source>
        <dbReference type="EMBL" id="KAJ6752731.1"/>
    </source>
</evidence>
<keyword evidence="5 6" id="KW-0408">Iron</keyword>
<feature type="domain" description="Fe2OG dioxygenase" evidence="8">
    <location>
        <begin position="270"/>
        <end position="369"/>
    </location>
</feature>
<dbReference type="PANTHER" id="PTHR10209:SF714">
    <property type="entry name" value="1-AMINOCYCLOPROPANE-1-CARBOXYLATE OXIDASE HOMOLOG 11-RELATED"/>
    <property type="match status" value="1"/>
</dbReference>
<evidence type="ECO:0000259" key="8">
    <source>
        <dbReference type="PROSITE" id="PS51471"/>
    </source>
</evidence>
<sequence>MNSFSFNHLSYIFACHFGYGLLNLSSLSLIIVFLFILIRFPMISTVASTEVMVSNASSSFDPEDGSNYDSANDMKAFDETKGGVKGLADSGLIKIPRFFVHPPEKPQQPPSKSSNINLQVPIINFEGFESSRRKDVVNEIRRASENWGLFQVVNHGIPENVMDDMLEGVKRFHEQPQEVKTEFYTRDADQRVKFFTGALLLTKEPAIWRDTVAFDFKDGKLDPQLFPAIMREEVGEYFRHVTKTGKALSELLSEALGLRRNYLSSIECMETESLVGHYYPACPQPELTFGTTTHSDPSFLTILLQDNKGGLQVLHQNQWVDVPPLQGALLVNIGDLMQLITNDRFRSVEHRVLAGEVGPRISLASFFFPSTANTFKPYGVIQELLSDDTPIYRATHLAEFMGQYMSTGSYISTLSHFKVSSGQDCSSTEDTDH</sequence>
<dbReference type="InterPro" id="IPR027443">
    <property type="entry name" value="IPNS-like_sf"/>
</dbReference>
<dbReference type="InterPro" id="IPR026992">
    <property type="entry name" value="DIOX_N"/>
</dbReference>
<name>A0A9Q0VPP8_9ROSI</name>
<dbReference type="InterPro" id="IPR005123">
    <property type="entry name" value="Oxoglu/Fe-dep_dioxygenase_dom"/>
</dbReference>